<evidence type="ECO:0000313" key="4">
    <source>
        <dbReference type="Proteomes" id="UP000316167"/>
    </source>
</evidence>
<dbReference type="Gene3D" id="2.30.180.10">
    <property type="entry name" value="FAS1 domain"/>
    <property type="match status" value="1"/>
</dbReference>
<dbReference type="AlphaFoldDB" id="A0A562SD29"/>
<feature type="chain" id="PRO_5021777770" evidence="1">
    <location>
        <begin position="23"/>
        <end position="228"/>
    </location>
</feature>
<evidence type="ECO:0000259" key="2">
    <source>
        <dbReference type="Pfam" id="PF02469"/>
    </source>
</evidence>
<dbReference type="OrthoDB" id="654858at2"/>
<protein>
    <submittedName>
        <fullName evidence="3">Fasciclin domain-containing protein</fullName>
    </submittedName>
</protein>
<organism evidence="3 4">
    <name type="scientific">Lacibacter cauensis</name>
    <dbReference type="NCBI Taxonomy" id="510947"/>
    <lineage>
        <taxon>Bacteria</taxon>
        <taxon>Pseudomonadati</taxon>
        <taxon>Bacteroidota</taxon>
        <taxon>Chitinophagia</taxon>
        <taxon>Chitinophagales</taxon>
        <taxon>Chitinophagaceae</taxon>
        <taxon>Lacibacter</taxon>
    </lineage>
</organism>
<dbReference type="PROSITE" id="PS51257">
    <property type="entry name" value="PROKAR_LIPOPROTEIN"/>
    <property type="match status" value="1"/>
</dbReference>
<dbReference type="SUPFAM" id="SSF82153">
    <property type="entry name" value="FAS1 domain"/>
    <property type="match status" value="1"/>
</dbReference>
<proteinExistence type="predicted"/>
<dbReference type="EMBL" id="VLLE01000006">
    <property type="protein sequence ID" value="TWI79192.1"/>
    <property type="molecule type" value="Genomic_DNA"/>
</dbReference>
<dbReference type="InterPro" id="IPR036378">
    <property type="entry name" value="FAS1_dom_sf"/>
</dbReference>
<dbReference type="InterPro" id="IPR000782">
    <property type="entry name" value="FAS1_domain"/>
</dbReference>
<name>A0A562SD29_9BACT</name>
<gene>
    <name evidence="3" type="ORF">IQ13_3594</name>
</gene>
<comment type="caution">
    <text evidence="3">The sequence shown here is derived from an EMBL/GenBank/DDBJ whole genome shotgun (WGS) entry which is preliminary data.</text>
</comment>
<keyword evidence="4" id="KW-1185">Reference proteome</keyword>
<keyword evidence="1" id="KW-0732">Signal</keyword>
<feature type="domain" description="FAS1" evidence="2">
    <location>
        <begin position="65"/>
        <end position="208"/>
    </location>
</feature>
<evidence type="ECO:0000313" key="3">
    <source>
        <dbReference type="EMBL" id="TWI79192.1"/>
    </source>
</evidence>
<dbReference type="RefSeq" id="WP_144887967.1">
    <property type="nucleotide sequence ID" value="NZ_VLLE01000006.1"/>
</dbReference>
<dbReference type="Pfam" id="PF02469">
    <property type="entry name" value="Fasciclin"/>
    <property type="match status" value="1"/>
</dbReference>
<evidence type="ECO:0000256" key="1">
    <source>
        <dbReference type="SAM" id="SignalP"/>
    </source>
</evidence>
<reference evidence="3 4" key="1">
    <citation type="journal article" date="2015" name="Stand. Genomic Sci.">
        <title>Genomic Encyclopedia of Bacterial and Archaeal Type Strains, Phase III: the genomes of soil and plant-associated and newly described type strains.</title>
        <authorList>
            <person name="Whitman W.B."/>
            <person name="Woyke T."/>
            <person name="Klenk H.P."/>
            <person name="Zhou Y."/>
            <person name="Lilburn T.G."/>
            <person name="Beck B.J."/>
            <person name="De Vos P."/>
            <person name="Vandamme P."/>
            <person name="Eisen J.A."/>
            <person name="Garrity G."/>
            <person name="Hugenholtz P."/>
            <person name="Kyrpides N.C."/>
        </authorList>
    </citation>
    <scope>NUCLEOTIDE SEQUENCE [LARGE SCALE GENOMIC DNA]</scope>
    <source>
        <strain evidence="3 4">CGMCC 1.7271</strain>
    </source>
</reference>
<feature type="signal peptide" evidence="1">
    <location>
        <begin position="1"/>
        <end position="22"/>
    </location>
</feature>
<dbReference type="Proteomes" id="UP000316167">
    <property type="component" value="Unassembled WGS sequence"/>
</dbReference>
<sequence>MSFIRNNFLVIAVCVLTAASLAGCSKNNKEYYNYTNTAGTFKGSTYEYLTAQTGVYDSLLFVASRLTGLTDALKSGSITLFAANNRSFELALFNINQARKDSIPAMPKLSLATIDSALLDTFVCRYIIPGLQNTDSLKGFTDGKLYASFRYDYNMQLQYVATNASGFLGGGPKAITFSDPRNSIFTRNWVRVNTITVDIKTTNGIVHLLPAGHDFGFGNDFIKRVNKR</sequence>
<accession>A0A562SD29</accession>